<protein>
    <submittedName>
        <fullName evidence="2">Membrane protein implicated in regulation of membrane protease activity</fullName>
    </submittedName>
</protein>
<dbReference type="Proteomes" id="UP000563838">
    <property type="component" value="Unassembled WGS sequence"/>
</dbReference>
<dbReference type="AlphaFoldDB" id="A0A7J9NJ99"/>
<proteinExistence type="predicted"/>
<sequence>MVKLISDLIMLIAIGVLSFGGFKCLNPIFWYDDNYWGVIVLSFVLTALIALGLSCIILLYSLSEIVALLAITPTEYLKFQCAVVILISNFSSVIISNHVKNKLVDYGLNKKMITKNESRRNLFGRS</sequence>
<keyword evidence="1" id="KW-1133">Transmembrane helix</keyword>
<dbReference type="GO" id="GO:0008233">
    <property type="term" value="F:peptidase activity"/>
    <property type="evidence" value="ECO:0007669"/>
    <property type="project" value="UniProtKB-KW"/>
</dbReference>
<accession>A0A7J9NJ99</accession>
<gene>
    <name evidence="2" type="ORF">HNP87_001425</name>
</gene>
<dbReference type="EMBL" id="JACDUI010000002">
    <property type="protein sequence ID" value="MBA2840893.1"/>
    <property type="molecule type" value="Genomic_DNA"/>
</dbReference>
<keyword evidence="2" id="KW-0645">Protease</keyword>
<evidence type="ECO:0000313" key="2">
    <source>
        <dbReference type="EMBL" id="MBA2840893.1"/>
    </source>
</evidence>
<feature type="transmembrane region" description="Helical" evidence="1">
    <location>
        <begin position="81"/>
        <end position="99"/>
    </location>
</feature>
<keyword evidence="1" id="KW-0472">Membrane</keyword>
<keyword evidence="1" id="KW-0812">Transmembrane</keyword>
<dbReference type="RefSeq" id="WP_181488710.1">
    <property type="nucleotide sequence ID" value="NZ_JACDUI010000002.1"/>
</dbReference>
<name>A0A7J9NJ99_METMI</name>
<feature type="transmembrane region" description="Helical" evidence="1">
    <location>
        <begin position="35"/>
        <end position="60"/>
    </location>
</feature>
<organism evidence="2 3">
    <name type="scientific">Methanococcus maripaludis</name>
    <name type="common">Methanococcus deltae</name>
    <dbReference type="NCBI Taxonomy" id="39152"/>
    <lineage>
        <taxon>Archaea</taxon>
        <taxon>Methanobacteriati</taxon>
        <taxon>Methanobacteriota</taxon>
        <taxon>Methanomada group</taxon>
        <taxon>Methanococci</taxon>
        <taxon>Methanococcales</taxon>
        <taxon>Methanococcaceae</taxon>
        <taxon>Methanococcus</taxon>
    </lineage>
</organism>
<dbReference type="GO" id="GO:0006508">
    <property type="term" value="P:proteolysis"/>
    <property type="evidence" value="ECO:0007669"/>
    <property type="project" value="UniProtKB-KW"/>
</dbReference>
<reference evidence="2 3" key="1">
    <citation type="submission" date="2020-07" db="EMBL/GenBank/DDBJ databases">
        <title>Genomic Encyclopedia of Type Strains, Phase IV (KMG-V): Genome sequencing to study the core and pangenomes of soil and plant-associated prokaryotes.</title>
        <authorList>
            <person name="Whitman W."/>
        </authorList>
    </citation>
    <scope>NUCLEOTIDE SEQUENCE [LARGE SCALE GENOMIC DNA]</scope>
    <source>
        <strain evidence="2 3">A4</strain>
    </source>
</reference>
<feature type="transmembrane region" description="Helical" evidence="1">
    <location>
        <begin position="7"/>
        <end position="29"/>
    </location>
</feature>
<keyword evidence="2" id="KW-0378">Hydrolase</keyword>
<evidence type="ECO:0000256" key="1">
    <source>
        <dbReference type="SAM" id="Phobius"/>
    </source>
</evidence>
<evidence type="ECO:0000313" key="3">
    <source>
        <dbReference type="Proteomes" id="UP000563838"/>
    </source>
</evidence>
<comment type="caution">
    <text evidence="2">The sequence shown here is derived from an EMBL/GenBank/DDBJ whole genome shotgun (WGS) entry which is preliminary data.</text>
</comment>